<evidence type="ECO:0000313" key="1">
    <source>
        <dbReference type="EMBL" id="TDG46955.1"/>
    </source>
</evidence>
<dbReference type="AlphaFoldDB" id="A0A484BGN2"/>
<keyword evidence="2" id="KW-1185">Reference proteome</keyword>
<dbReference type="EMBL" id="LSRL02000051">
    <property type="protein sequence ID" value="TDG46955.1"/>
    <property type="molecule type" value="Genomic_DNA"/>
</dbReference>
<sequence length="77" mass="8731">MLCKTSSEIELPDDIKKCHFGDSQCVIHTMNDLIRRYPNGISDWFASVECDTAGGYLDFESAQWCCSLVIILLKKLN</sequence>
<protein>
    <submittedName>
        <fullName evidence="1">Uncharacterized protein</fullName>
    </submittedName>
</protein>
<organism evidence="1 2">
    <name type="scientific">Drosophila navojoa</name>
    <name type="common">Fruit fly</name>
    <dbReference type="NCBI Taxonomy" id="7232"/>
    <lineage>
        <taxon>Eukaryota</taxon>
        <taxon>Metazoa</taxon>
        <taxon>Ecdysozoa</taxon>
        <taxon>Arthropoda</taxon>
        <taxon>Hexapoda</taxon>
        <taxon>Insecta</taxon>
        <taxon>Pterygota</taxon>
        <taxon>Neoptera</taxon>
        <taxon>Endopterygota</taxon>
        <taxon>Diptera</taxon>
        <taxon>Brachycera</taxon>
        <taxon>Muscomorpha</taxon>
        <taxon>Ephydroidea</taxon>
        <taxon>Drosophilidae</taxon>
        <taxon>Drosophila</taxon>
    </lineage>
</organism>
<accession>A0A484BGN2</accession>
<dbReference type="Pfam" id="PF06585">
    <property type="entry name" value="JHBP"/>
    <property type="match status" value="1"/>
</dbReference>
<dbReference type="OrthoDB" id="8190514at2759"/>
<comment type="caution">
    <text evidence="1">The sequence shown here is derived from an EMBL/GenBank/DDBJ whole genome shotgun (WGS) entry which is preliminary data.</text>
</comment>
<gene>
    <name evidence="1" type="ORF">AWZ03_006659</name>
</gene>
<dbReference type="InterPro" id="IPR038606">
    <property type="entry name" value="To_sf"/>
</dbReference>
<reference evidence="1 2" key="1">
    <citation type="journal article" date="2019" name="J. Hered.">
        <title>An Improved Genome Assembly for Drosophila navojoa, the Basal Species in the mojavensis Cluster.</title>
        <authorList>
            <person name="Vanderlinde T."/>
            <person name="Dupim E.G."/>
            <person name="Nazario-Yepiz N.O."/>
            <person name="Carvalho A.B."/>
        </authorList>
    </citation>
    <scope>NUCLEOTIDE SEQUENCE [LARGE SCALE GENOMIC DNA]</scope>
    <source>
        <strain evidence="1">Navoj_Jal97</strain>
        <tissue evidence="1">Whole organism</tissue>
    </source>
</reference>
<evidence type="ECO:0000313" key="2">
    <source>
        <dbReference type="Proteomes" id="UP000295192"/>
    </source>
</evidence>
<dbReference type="Proteomes" id="UP000295192">
    <property type="component" value="Unassembled WGS sequence"/>
</dbReference>
<proteinExistence type="predicted"/>
<dbReference type="Gene3D" id="3.15.10.30">
    <property type="entry name" value="Haemolymph juvenile hormone binding protein"/>
    <property type="match status" value="1"/>
</dbReference>
<dbReference type="InterPro" id="IPR010562">
    <property type="entry name" value="Haemolymph_juvenile_hormone-bd"/>
</dbReference>
<name>A0A484BGN2_DRONA</name>